<feature type="domain" description="GIY-YIG" evidence="2">
    <location>
        <begin position="1"/>
        <end position="75"/>
    </location>
</feature>
<proteinExistence type="inferred from homology"/>
<sequence>MFYVYIIYSKDFDLYYKGFSENIAQRLLYHNENRSKYTSNKGIWELVYSKAFETKKEALVEELRLKKLNRKSIESLIQNQ</sequence>
<name>A0ABS6Y2T5_9FLAO</name>
<comment type="similarity">
    <text evidence="1">Belongs to the UPF0213 family.</text>
</comment>
<evidence type="ECO:0000313" key="4">
    <source>
        <dbReference type="Proteomes" id="UP000812031"/>
    </source>
</evidence>
<dbReference type="PROSITE" id="PS50164">
    <property type="entry name" value="GIY_YIG"/>
    <property type="match status" value="1"/>
</dbReference>
<dbReference type="Proteomes" id="UP000812031">
    <property type="component" value="Unassembled WGS sequence"/>
</dbReference>
<comment type="caution">
    <text evidence="3">The sequence shown here is derived from an EMBL/GenBank/DDBJ whole genome shotgun (WGS) entry which is preliminary data.</text>
</comment>
<dbReference type="EMBL" id="JAHWYN010000022">
    <property type="protein sequence ID" value="MBW4362388.1"/>
    <property type="molecule type" value="Genomic_DNA"/>
</dbReference>
<dbReference type="PANTHER" id="PTHR34477:SF1">
    <property type="entry name" value="UPF0213 PROTEIN YHBQ"/>
    <property type="match status" value="1"/>
</dbReference>
<organism evidence="3 4">
    <name type="scientific">Flavobacterium taihuense</name>
    <dbReference type="NCBI Taxonomy" id="2857508"/>
    <lineage>
        <taxon>Bacteria</taxon>
        <taxon>Pseudomonadati</taxon>
        <taxon>Bacteroidota</taxon>
        <taxon>Flavobacteriia</taxon>
        <taxon>Flavobacteriales</taxon>
        <taxon>Flavobacteriaceae</taxon>
        <taxon>Flavobacterium</taxon>
    </lineage>
</organism>
<gene>
    <name evidence="3" type="ORF">KZH69_18015</name>
</gene>
<keyword evidence="4" id="KW-1185">Reference proteome</keyword>
<evidence type="ECO:0000259" key="2">
    <source>
        <dbReference type="PROSITE" id="PS50164"/>
    </source>
</evidence>
<reference evidence="3 4" key="1">
    <citation type="submission" date="2021-07" db="EMBL/GenBank/DDBJ databases">
        <title>Flavobacterium sp. nov. isolated from sediment on the Taihu Lake.</title>
        <authorList>
            <person name="Qu J.-H."/>
        </authorList>
    </citation>
    <scope>NUCLEOTIDE SEQUENCE [LARGE SCALE GENOMIC DNA]</scope>
    <source>
        <strain evidence="3 4">NAS39</strain>
    </source>
</reference>
<dbReference type="InterPro" id="IPR000305">
    <property type="entry name" value="GIY-YIG_endonuc"/>
</dbReference>
<accession>A0ABS6Y2T5</accession>
<dbReference type="RefSeq" id="WP_219318872.1">
    <property type="nucleotide sequence ID" value="NZ_JAHWYN010000022.1"/>
</dbReference>
<dbReference type="Pfam" id="PF01541">
    <property type="entry name" value="GIY-YIG"/>
    <property type="match status" value="1"/>
</dbReference>
<dbReference type="CDD" id="cd10449">
    <property type="entry name" value="GIY-YIG_SLX1_like"/>
    <property type="match status" value="1"/>
</dbReference>
<protein>
    <submittedName>
        <fullName evidence="3">GIY-YIG nuclease family protein</fullName>
    </submittedName>
</protein>
<evidence type="ECO:0000313" key="3">
    <source>
        <dbReference type="EMBL" id="MBW4362388.1"/>
    </source>
</evidence>
<evidence type="ECO:0000256" key="1">
    <source>
        <dbReference type="ARBA" id="ARBA00007435"/>
    </source>
</evidence>
<dbReference type="PANTHER" id="PTHR34477">
    <property type="entry name" value="UPF0213 PROTEIN YHBQ"/>
    <property type="match status" value="1"/>
</dbReference>
<dbReference type="InterPro" id="IPR050190">
    <property type="entry name" value="UPF0213_domain"/>
</dbReference>